<keyword evidence="2" id="KW-0812">Transmembrane</keyword>
<evidence type="ECO:0000256" key="1">
    <source>
        <dbReference type="SAM" id="MobiDB-lite"/>
    </source>
</evidence>
<name>A0A6A6NXJ3_9PEZI</name>
<feature type="transmembrane region" description="Helical" evidence="2">
    <location>
        <begin position="210"/>
        <end position="234"/>
    </location>
</feature>
<dbReference type="AlphaFoldDB" id="A0A6A6NXJ3"/>
<feature type="region of interest" description="Disordered" evidence="1">
    <location>
        <begin position="1"/>
        <end position="53"/>
    </location>
</feature>
<organism evidence="3 4">
    <name type="scientific">Lineolata rhizophorae</name>
    <dbReference type="NCBI Taxonomy" id="578093"/>
    <lineage>
        <taxon>Eukaryota</taxon>
        <taxon>Fungi</taxon>
        <taxon>Dikarya</taxon>
        <taxon>Ascomycota</taxon>
        <taxon>Pezizomycotina</taxon>
        <taxon>Dothideomycetes</taxon>
        <taxon>Dothideomycetes incertae sedis</taxon>
        <taxon>Lineolatales</taxon>
        <taxon>Lineolataceae</taxon>
        <taxon>Lineolata</taxon>
    </lineage>
</organism>
<feature type="compositionally biased region" description="Basic residues" evidence="1">
    <location>
        <begin position="255"/>
        <end position="273"/>
    </location>
</feature>
<feature type="transmembrane region" description="Helical" evidence="2">
    <location>
        <begin position="92"/>
        <end position="115"/>
    </location>
</feature>
<evidence type="ECO:0000313" key="4">
    <source>
        <dbReference type="Proteomes" id="UP000799766"/>
    </source>
</evidence>
<keyword evidence="2" id="KW-0472">Membrane</keyword>
<protein>
    <submittedName>
        <fullName evidence="3">Uncharacterized protein</fullName>
    </submittedName>
</protein>
<dbReference type="OrthoDB" id="5404940at2759"/>
<sequence length="273" mass="30234">MGGPQQPYLYDPPPRRSRLAKDDPSQHGFNPKAVTQASWTPKPPPKPKPEGPLIDFNRHPDSYLILPYGNTGAKPMDPKIKGRIIWVRWLQFAFRIAQLVSALGMLVCVICVKGTQASEGWIIRIPPAVDIVTGLYALYHLCRAAKGRTPASSASYHFFAMVIDAGLIPFYVFTALLASQNAAEEVGTEGRWRSFFKADDGTTTLLQATFYIAAVAGGLHLISLLVDLYLVVIFRKIARLPPDMNPLEDNLTTRGPRRPIRGSHKHKTSSMTD</sequence>
<feature type="non-terminal residue" evidence="3">
    <location>
        <position position="273"/>
    </location>
</feature>
<keyword evidence="2" id="KW-1133">Transmembrane helix</keyword>
<evidence type="ECO:0000313" key="3">
    <source>
        <dbReference type="EMBL" id="KAF2456197.1"/>
    </source>
</evidence>
<accession>A0A6A6NXJ3</accession>
<feature type="region of interest" description="Disordered" evidence="1">
    <location>
        <begin position="245"/>
        <end position="273"/>
    </location>
</feature>
<evidence type="ECO:0000256" key="2">
    <source>
        <dbReference type="SAM" id="Phobius"/>
    </source>
</evidence>
<proteinExistence type="predicted"/>
<feature type="transmembrane region" description="Helical" evidence="2">
    <location>
        <begin position="154"/>
        <end position="178"/>
    </location>
</feature>
<dbReference type="Proteomes" id="UP000799766">
    <property type="component" value="Unassembled WGS sequence"/>
</dbReference>
<feature type="transmembrane region" description="Helical" evidence="2">
    <location>
        <begin position="121"/>
        <end position="142"/>
    </location>
</feature>
<dbReference type="EMBL" id="MU001684">
    <property type="protein sequence ID" value="KAF2456197.1"/>
    <property type="molecule type" value="Genomic_DNA"/>
</dbReference>
<reference evidence="3" key="1">
    <citation type="journal article" date="2020" name="Stud. Mycol.">
        <title>101 Dothideomycetes genomes: a test case for predicting lifestyles and emergence of pathogens.</title>
        <authorList>
            <person name="Haridas S."/>
            <person name="Albert R."/>
            <person name="Binder M."/>
            <person name="Bloem J."/>
            <person name="Labutti K."/>
            <person name="Salamov A."/>
            <person name="Andreopoulos B."/>
            <person name="Baker S."/>
            <person name="Barry K."/>
            <person name="Bills G."/>
            <person name="Bluhm B."/>
            <person name="Cannon C."/>
            <person name="Castanera R."/>
            <person name="Culley D."/>
            <person name="Daum C."/>
            <person name="Ezra D."/>
            <person name="Gonzalez J."/>
            <person name="Henrissat B."/>
            <person name="Kuo A."/>
            <person name="Liang C."/>
            <person name="Lipzen A."/>
            <person name="Lutzoni F."/>
            <person name="Magnuson J."/>
            <person name="Mondo S."/>
            <person name="Nolan M."/>
            <person name="Ohm R."/>
            <person name="Pangilinan J."/>
            <person name="Park H.-J."/>
            <person name="Ramirez L."/>
            <person name="Alfaro M."/>
            <person name="Sun H."/>
            <person name="Tritt A."/>
            <person name="Yoshinaga Y."/>
            <person name="Zwiers L.-H."/>
            <person name="Turgeon B."/>
            <person name="Goodwin S."/>
            <person name="Spatafora J."/>
            <person name="Crous P."/>
            <person name="Grigoriev I."/>
        </authorList>
    </citation>
    <scope>NUCLEOTIDE SEQUENCE</scope>
    <source>
        <strain evidence="3">ATCC 16933</strain>
    </source>
</reference>
<gene>
    <name evidence="3" type="ORF">BDY21DRAFT_306115</name>
</gene>
<keyword evidence="4" id="KW-1185">Reference proteome</keyword>